<gene>
    <name evidence="2" type="ORF">ADUPG1_007371</name>
</gene>
<dbReference type="CDD" id="cd01647">
    <property type="entry name" value="RT_LTR"/>
    <property type="match status" value="1"/>
</dbReference>
<feature type="domain" description="Reverse transcriptase" evidence="1">
    <location>
        <begin position="234"/>
        <end position="399"/>
    </location>
</feature>
<dbReference type="InterPro" id="IPR043502">
    <property type="entry name" value="DNA/RNA_pol_sf"/>
</dbReference>
<reference evidence="2" key="1">
    <citation type="submission" date="2022-03" db="EMBL/GenBank/DDBJ databases">
        <title>Draft genome sequence of Aduncisulcus paluster, a free-living microaerophilic Fornicata.</title>
        <authorList>
            <person name="Yuyama I."/>
            <person name="Kume K."/>
            <person name="Tamura T."/>
            <person name="Inagaki Y."/>
            <person name="Hashimoto T."/>
        </authorList>
    </citation>
    <scope>NUCLEOTIDE SEQUENCE</scope>
    <source>
        <strain evidence="2">NY0171</strain>
    </source>
</reference>
<protein>
    <submittedName>
        <fullName evidence="2">Uncharacterized protein LOC109129132</fullName>
    </submittedName>
</protein>
<dbReference type="InterPro" id="IPR000477">
    <property type="entry name" value="RT_dom"/>
</dbReference>
<keyword evidence="3" id="KW-1185">Reference proteome</keyword>
<organism evidence="2 3">
    <name type="scientific">Aduncisulcus paluster</name>
    <dbReference type="NCBI Taxonomy" id="2918883"/>
    <lineage>
        <taxon>Eukaryota</taxon>
        <taxon>Metamonada</taxon>
        <taxon>Carpediemonas-like organisms</taxon>
        <taxon>Aduncisulcus</taxon>
    </lineage>
</organism>
<dbReference type="EMBL" id="BQXS01010279">
    <property type="protein sequence ID" value="GKT33478.1"/>
    <property type="molecule type" value="Genomic_DNA"/>
</dbReference>
<proteinExistence type="predicted"/>
<feature type="non-terminal residue" evidence="2">
    <location>
        <position position="399"/>
    </location>
</feature>
<dbReference type="InterPro" id="IPR043128">
    <property type="entry name" value="Rev_trsase/Diguanyl_cyclase"/>
</dbReference>
<name>A0ABQ5KPL6_9EUKA</name>
<dbReference type="InterPro" id="IPR053134">
    <property type="entry name" value="RNA-dir_DNA_polymerase"/>
</dbReference>
<dbReference type="PANTHER" id="PTHR24559:SF444">
    <property type="entry name" value="REVERSE TRANSCRIPTASE DOMAIN-CONTAINING PROTEIN"/>
    <property type="match status" value="1"/>
</dbReference>
<dbReference type="PROSITE" id="PS50878">
    <property type="entry name" value="RT_POL"/>
    <property type="match status" value="1"/>
</dbReference>
<dbReference type="Pfam" id="PF00078">
    <property type="entry name" value="RVT_1"/>
    <property type="match status" value="1"/>
</dbReference>
<dbReference type="Proteomes" id="UP001057375">
    <property type="component" value="Unassembled WGS sequence"/>
</dbReference>
<comment type="caution">
    <text evidence="2">The sequence shown here is derived from an EMBL/GenBank/DDBJ whole genome shotgun (WGS) entry which is preliminary data.</text>
</comment>
<evidence type="ECO:0000313" key="3">
    <source>
        <dbReference type="Proteomes" id="UP001057375"/>
    </source>
</evidence>
<evidence type="ECO:0000313" key="2">
    <source>
        <dbReference type="EMBL" id="GKT33478.1"/>
    </source>
</evidence>
<dbReference type="SUPFAM" id="SSF56672">
    <property type="entry name" value="DNA/RNA polymerases"/>
    <property type="match status" value="1"/>
</dbReference>
<dbReference type="Gene3D" id="3.30.70.270">
    <property type="match status" value="1"/>
</dbReference>
<evidence type="ECO:0000259" key="1">
    <source>
        <dbReference type="PROSITE" id="PS50878"/>
    </source>
</evidence>
<dbReference type="PANTHER" id="PTHR24559">
    <property type="entry name" value="TRANSPOSON TY3-I GAG-POL POLYPROTEIN"/>
    <property type="match status" value="1"/>
</dbReference>
<dbReference type="Gene3D" id="3.10.10.10">
    <property type="entry name" value="HIV Type 1 Reverse Transcriptase, subunit A, domain 1"/>
    <property type="match status" value="1"/>
</dbReference>
<sequence>MPILERTPIKKAAALPSSHLGRSEVTTLDTQNPDIVSSPSKIDLMLAKQQQQIETLNAGMNRLIDMFKSMVDQNHHLKEEQRRIRLDILSESHESEKLDKTEEDEKFPELTQARRHPLTKDELEPSLFHPVAVPPKSSVSCVHMPVALDPPVLKEINVAKYQKFLSDFKAYVARGGSKPIEHCLSSTVCRLLKFYASEADKKKPLMSLLTNVVSVPRFPPAYDKILRDNISSGLESGLIVKESSPYVCSPVFVPKPGGGTRMCVNYIPLNRNTVPLQYPLPIVPELLDSLKGQAIFGKIDARSGFHQVPVEKESQKYLAFTTKYGVFKYTRMPFGTRNSSAHFQQAMMNAFSDLIPTVCNIFVDDIIIYGRTIEEFCLNLERVLTRFEELDLRAKACKC</sequence>
<accession>A0ABQ5KPL6</accession>